<evidence type="ECO:0000256" key="1">
    <source>
        <dbReference type="SAM" id="Phobius"/>
    </source>
</evidence>
<keyword evidence="1" id="KW-0472">Membrane</keyword>
<accession>A0A2D3D7F8</accession>
<geneLocation type="plasmid" evidence="3">
    <name>pbc</name>
</geneLocation>
<reference evidence="2 3" key="1">
    <citation type="submission" date="2016-11" db="EMBL/GenBank/DDBJ databases">
        <title>complete genome sequence of Bifidobacterium choerinum strain FMB-1.</title>
        <authorList>
            <person name="Park C.-S."/>
            <person name="Jung D.-H."/>
            <person name="Choi D.-S."/>
        </authorList>
    </citation>
    <scope>NUCLEOTIDE SEQUENCE [LARGE SCALE GENOMIC DNA]</scope>
    <source>
        <strain evidence="2 3">FMB-1</strain>
        <plasmid evidence="3">Plasmid pbc</plasmid>
    </source>
</reference>
<dbReference type="AlphaFoldDB" id="A0A2D3D7F8"/>
<name>A0A2D3D7F8_9BIFI</name>
<keyword evidence="1" id="KW-1133">Transmembrane helix</keyword>
<dbReference type="EMBL" id="CP018045">
    <property type="protein sequence ID" value="ATU21321.1"/>
    <property type="molecule type" value="Genomic_DNA"/>
</dbReference>
<organism evidence="2 3">
    <name type="scientific">Bifidobacterium choerinum</name>
    <dbReference type="NCBI Taxonomy" id="35760"/>
    <lineage>
        <taxon>Bacteria</taxon>
        <taxon>Bacillati</taxon>
        <taxon>Actinomycetota</taxon>
        <taxon>Actinomycetes</taxon>
        <taxon>Bifidobacteriales</taxon>
        <taxon>Bifidobacteriaceae</taxon>
        <taxon>Bifidobacterium</taxon>
    </lineage>
</organism>
<proteinExistence type="predicted"/>
<keyword evidence="2" id="KW-0614">Plasmid</keyword>
<keyword evidence="1" id="KW-0812">Transmembrane</keyword>
<dbReference type="Proteomes" id="UP000229907">
    <property type="component" value="Plasmid pBC"/>
</dbReference>
<gene>
    <name evidence="2" type="ORF">BcFMB_09265</name>
</gene>
<evidence type="ECO:0000313" key="2">
    <source>
        <dbReference type="EMBL" id="ATU21321.1"/>
    </source>
</evidence>
<sequence>MSELGFSIPFWAWVLFALVVALFVAVLVLLQKSSKALVDMRRVLLSHKRDGVTLSEEELQKVSSGHRYGNRAAFTFEASLVDATGAALIMSEIAELFHLEPVDVQPQQHGRYYKLRYRKR</sequence>
<dbReference type="KEGG" id="bcho:BcFMB_09265"/>
<protein>
    <submittedName>
        <fullName evidence="2">Uncharacterized protein</fullName>
    </submittedName>
</protein>
<dbReference type="RefSeq" id="WP_099721790.1">
    <property type="nucleotide sequence ID" value="NZ_CP018045.1"/>
</dbReference>
<evidence type="ECO:0000313" key="3">
    <source>
        <dbReference type="Proteomes" id="UP000229907"/>
    </source>
</evidence>
<feature type="transmembrane region" description="Helical" evidence="1">
    <location>
        <begin position="6"/>
        <end position="30"/>
    </location>
</feature>